<feature type="domain" description="Integrase catalytic" evidence="2">
    <location>
        <begin position="1"/>
        <end position="80"/>
    </location>
</feature>
<dbReference type="RefSeq" id="XP_038064887.1">
    <property type="nucleotide sequence ID" value="XM_038208959.1"/>
</dbReference>
<evidence type="ECO:0000313" key="3">
    <source>
        <dbReference type="EnsemblMetazoa" id="XP_038064887.1"/>
    </source>
</evidence>
<dbReference type="Proteomes" id="UP000887568">
    <property type="component" value="Unplaced"/>
</dbReference>
<dbReference type="AlphaFoldDB" id="A0A914AMC1"/>
<feature type="region of interest" description="Disordered" evidence="1">
    <location>
        <begin position="1"/>
        <end position="22"/>
    </location>
</feature>
<feature type="compositionally biased region" description="Polar residues" evidence="1">
    <location>
        <begin position="235"/>
        <end position="246"/>
    </location>
</feature>
<sequence>MCEEWSVTHVTSSPRYPRSNGMAERTVRTVKSVMKKCHETGLDINKAMLLLRATPIDAHLPSPPEILFGRPPHTTLPSRDPTGTYQKPLEVNDRLASRRDEMKANHDKHAGPDLPSLYVGQKVRILDQPNKSWTPGEVTKVCKEPRSYEVRTPNGSTHRRNRSHLREMQPQPREAHRQAKQAKRVHFDEQSPRVLFPPRQGSDQNKQNREAQRDGKPTDGENSRQTKAKPKATGTFLQTPQTTRSGRVTKIPARYL</sequence>
<dbReference type="EnsemblMetazoa" id="XM_038208959.1">
    <property type="protein sequence ID" value="XP_038064887.1"/>
    <property type="gene ID" value="LOC119735255"/>
</dbReference>
<dbReference type="PANTHER" id="PTHR33244:SF3">
    <property type="entry name" value="PEPTIDASE A2 DOMAIN-CONTAINING PROTEIN"/>
    <property type="match status" value="1"/>
</dbReference>
<dbReference type="InterPro" id="IPR001584">
    <property type="entry name" value="Integrase_cat-core"/>
</dbReference>
<dbReference type="GO" id="GO:0003676">
    <property type="term" value="F:nucleic acid binding"/>
    <property type="evidence" value="ECO:0007669"/>
    <property type="project" value="InterPro"/>
</dbReference>
<evidence type="ECO:0000313" key="4">
    <source>
        <dbReference type="Proteomes" id="UP000887568"/>
    </source>
</evidence>
<accession>A0A914AMC1</accession>
<organism evidence="3 4">
    <name type="scientific">Patiria miniata</name>
    <name type="common">Bat star</name>
    <name type="synonym">Asterina miniata</name>
    <dbReference type="NCBI Taxonomy" id="46514"/>
    <lineage>
        <taxon>Eukaryota</taxon>
        <taxon>Metazoa</taxon>
        <taxon>Echinodermata</taxon>
        <taxon>Eleutherozoa</taxon>
        <taxon>Asterozoa</taxon>
        <taxon>Asteroidea</taxon>
        <taxon>Valvatacea</taxon>
        <taxon>Valvatida</taxon>
        <taxon>Asterinidae</taxon>
        <taxon>Patiria</taxon>
    </lineage>
</organism>
<dbReference type="InterPro" id="IPR012337">
    <property type="entry name" value="RNaseH-like_sf"/>
</dbReference>
<dbReference type="SUPFAM" id="SSF53098">
    <property type="entry name" value="Ribonuclease H-like"/>
    <property type="match status" value="1"/>
</dbReference>
<dbReference type="InterPro" id="IPR036397">
    <property type="entry name" value="RNaseH_sf"/>
</dbReference>
<dbReference type="Gene3D" id="3.30.420.10">
    <property type="entry name" value="Ribonuclease H-like superfamily/Ribonuclease H"/>
    <property type="match status" value="1"/>
</dbReference>
<evidence type="ECO:0000256" key="1">
    <source>
        <dbReference type="SAM" id="MobiDB-lite"/>
    </source>
</evidence>
<dbReference type="GO" id="GO:0015074">
    <property type="term" value="P:DNA integration"/>
    <property type="evidence" value="ECO:0007669"/>
    <property type="project" value="InterPro"/>
</dbReference>
<proteinExistence type="predicted"/>
<protein>
    <recommendedName>
        <fullName evidence="2">Integrase catalytic domain-containing protein</fullName>
    </recommendedName>
</protein>
<name>A0A914AMC1_PATMI</name>
<dbReference type="PROSITE" id="PS50994">
    <property type="entry name" value="INTEGRASE"/>
    <property type="match status" value="1"/>
</dbReference>
<feature type="region of interest" description="Disordered" evidence="1">
    <location>
        <begin position="63"/>
        <end position="87"/>
    </location>
</feature>
<dbReference type="GeneID" id="119735255"/>
<feature type="compositionally biased region" description="Polar residues" evidence="1">
    <location>
        <begin position="75"/>
        <end position="85"/>
    </location>
</feature>
<keyword evidence="4" id="KW-1185">Reference proteome</keyword>
<reference evidence="3" key="1">
    <citation type="submission" date="2022-11" db="UniProtKB">
        <authorList>
            <consortium name="EnsemblMetazoa"/>
        </authorList>
    </citation>
    <scope>IDENTIFICATION</scope>
</reference>
<dbReference type="OrthoDB" id="8042009at2759"/>
<feature type="region of interest" description="Disordered" evidence="1">
    <location>
        <begin position="144"/>
        <end position="256"/>
    </location>
</feature>
<feature type="compositionally biased region" description="Basic and acidic residues" evidence="1">
    <location>
        <begin position="206"/>
        <end position="224"/>
    </location>
</feature>
<dbReference type="PANTHER" id="PTHR33244">
    <property type="entry name" value="INTEGRASE CATALYTIC DOMAIN-CONTAINING PROTEIN-RELATED"/>
    <property type="match status" value="1"/>
</dbReference>
<dbReference type="OMA" id="PLEVNDR"/>
<evidence type="ECO:0000259" key="2">
    <source>
        <dbReference type="PROSITE" id="PS50994"/>
    </source>
</evidence>